<organism evidence="2 3">
    <name type="scientific">Liparis tanakae</name>
    <name type="common">Tanaka's snailfish</name>
    <dbReference type="NCBI Taxonomy" id="230148"/>
    <lineage>
        <taxon>Eukaryota</taxon>
        <taxon>Metazoa</taxon>
        <taxon>Chordata</taxon>
        <taxon>Craniata</taxon>
        <taxon>Vertebrata</taxon>
        <taxon>Euteleostomi</taxon>
        <taxon>Actinopterygii</taxon>
        <taxon>Neopterygii</taxon>
        <taxon>Teleostei</taxon>
        <taxon>Neoteleostei</taxon>
        <taxon>Acanthomorphata</taxon>
        <taxon>Eupercaria</taxon>
        <taxon>Perciformes</taxon>
        <taxon>Cottioidei</taxon>
        <taxon>Cottales</taxon>
        <taxon>Liparidae</taxon>
        <taxon>Liparis</taxon>
    </lineage>
</organism>
<dbReference type="AlphaFoldDB" id="A0A4Z2EYW9"/>
<dbReference type="Proteomes" id="UP000314294">
    <property type="component" value="Unassembled WGS sequence"/>
</dbReference>
<reference evidence="2 3" key="1">
    <citation type="submission" date="2019-03" db="EMBL/GenBank/DDBJ databases">
        <title>First draft genome of Liparis tanakae, snailfish: a comprehensive survey of snailfish specific genes.</title>
        <authorList>
            <person name="Kim W."/>
            <person name="Song I."/>
            <person name="Jeong J.-H."/>
            <person name="Kim D."/>
            <person name="Kim S."/>
            <person name="Ryu S."/>
            <person name="Song J.Y."/>
            <person name="Lee S.K."/>
        </authorList>
    </citation>
    <scope>NUCLEOTIDE SEQUENCE [LARGE SCALE GENOMIC DNA]</scope>
    <source>
        <tissue evidence="2">Muscle</tissue>
    </source>
</reference>
<evidence type="ECO:0000313" key="3">
    <source>
        <dbReference type="Proteomes" id="UP000314294"/>
    </source>
</evidence>
<feature type="region of interest" description="Disordered" evidence="1">
    <location>
        <begin position="50"/>
        <end position="173"/>
    </location>
</feature>
<comment type="caution">
    <text evidence="2">The sequence shown here is derived from an EMBL/GenBank/DDBJ whole genome shotgun (WGS) entry which is preliminary data.</text>
</comment>
<gene>
    <name evidence="2" type="ORF">EYF80_056274</name>
</gene>
<evidence type="ECO:0000256" key="1">
    <source>
        <dbReference type="SAM" id="MobiDB-lite"/>
    </source>
</evidence>
<name>A0A4Z2EYW9_9TELE</name>
<sequence>MSVRSAYDGVAINKRSAEECLFIRSISESECIRKLMKTLISPLRATAEGLGTRETGTGQSSLLSPDGSSNPVNSAYDQTAMTDGDCPLLEASPSPSGAEYAGQAKASRVAMTILQPASDSERHAGKASVPISQGEGRVSSPRAGPGLPQAAEATCSHSALLSPGCPASATPAN</sequence>
<dbReference type="EMBL" id="SRLO01002202">
    <property type="protein sequence ID" value="TNN33564.1"/>
    <property type="molecule type" value="Genomic_DNA"/>
</dbReference>
<accession>A0A4Z2EYW9</accession>
<evidence type="ECO:0000313" key="2">
    <source>
        <dbReference type="EMBL" id="TNN33564.1"/>
    </source>
</evidence>
<keyword evidence="3" id="KW-1185">Reference proteome</keyword>
<feature type="compositionally biased region" description="Polar residues" evidence="1">
    <location>
        <begin position="54"/>
        <end position="81"/>
    </location>
</feature>
<protein>
    <submittedName>
        <fullName evidence="2">Uncharacterized protein</fullName>
    </submittedName>
</protein>
<proteinExistence type="predicted"/>